<evidence type="ECO:0000256" key="10">
    <source>
        <dbReference type="ARBA" id="ARBA00023186"/>
    </source>
</evidence>
<dbReference type="Pfam" id="PF00684">
    <property type="entry name" value="DnaJ_CXXCXGXG"/>
    <property type="match status" value="1"/>
</dbReference>
<proteinExistence type="inferred from homology"/>
<dbReference type="Pfam" id="PF00226">
    <property type="entry name" value="DnaJ"/>
    <property type="match status" value="1"/>
</dbReference>
<evidence type="ECO:0000313" key="18">
    <source>
        <dbReference type="EMBL" id="BBP43865.1"/>
    </source>
</evidence>
<dbReference type="GO" id="GO:0005737">
    <property type="term" value="C:cytoplasm"/>
    <property type="evidence" value="ECO:0007669"/>
    <property type="project" value="UniProtKB-SubCell"/>
</dbReference>
<evidence type="ECO:0000256" key="4">
    <source>
        <dbReference type="ARBA" id="ARBA00022705"/>
    </source>
</evidence>
<dbReference type="CDD" id="cd10719">
    <property type="entry name" value="DnaJ_zf"/>
    <property type="match status" value="1"/>
</dbReference>
<dbReference type="PROSITE" id="PS00636">
    <property type="entry name" value="DNAJ_1"/>
    <property type="match status" value="1"/>
</dbReference>
<dbReference type="FunFam" id="2.60.260.20:FF:000004">
    <property type="entry name" value="Molecular chaperone DnaJ"/>
    <property type="match status" value="1"/>
</dbReference>
<dbReference type="CDD" id="cd06257">
    <property type="entry name" value="DnaJ"/>
    <property type="match status" value="1"/>
</dbReference>
<evidence type="ECO:0000313" key="19">
    <source>
        <dbReference type="Proteomes" id="UP000501466"/>
    </source>
</evidence>
<evidence type="ECO:0000256" key="9">
    <source>
        <dbReference type="ARBA" id="ARBA00023016"/>
    </source>
</evidence>
<feature type="binding site" evidence="14">
    <location>
        <position position="201"/>
    </location>
    <ligand>
        <name>Zn(2+)</name>
        <dbReference type="ChEBI" id="CHEBI:29105"/>
        <label>1</label>
    </ligand>
</feature>
<dbReference type="GO" id="GO:0005524">
    <property type="term" value="F:ATP binding"/>
    <property type="evidence" value="ECO:0007669"/>
    <property type="project" value="InterPro"/>
</dbReference>
<dbReference type="PROSITE" id="PS51188">
    <property type="entry name" value="ZF_CR"/>
    <property type="match status" value="1"/>
</dbReference>
<keyword evidence="5 14" id="KW-0479">Metal-binding</keyword>
<evidence type="ECO:0000256" key="15">
    <source>
        <dbReference type="PROSITE-ProRule" id="PRU00546"/>
    </source>
</evidence>
<dbReference type="AlphaFoldDB" id="A0A6F8PP38"/>
<keyword evidence="3 14" id="KW-0963">Cytoplasm</keyword>
<dbReference type="GO" id="GO:0008270">
    <property type="term" value="F:zinc ion binding"/>
    <property type="evidence" value="ECO:0007669"/>
    <property type="project" value="UniProtKB-UniRule"/>
</dbReference>
<dbReference type="RefSeq" id="WP_173291634.1">
    <property type="nucleotide sequence ID" value="NZ_AP021888.1"/>
</dbReference>
<evidence type="ECO:0000256" key="8">
    <source>
        <dbReference type="ARBA" id="ARBA00022833"/>
    </source>
</evidence>
<dbReference type="PRINTS" id="PR00625">
    <property type="entry name" value="JDOMAIN"/>
</dbReference>
<evidence type="ECO:0000256" key="11">
    <source>
        <dbReference type="ARBA" id="ARBA00053423"/>
    </source>
</evidence>
<accession>A0A6F8PP38</accession>
<keyword evidence="19" id="KW-1185">Reference proteome</keyword>
<dbReference type="NCBIfam" id="TIGR02349">
    <property type="entry name" value="DnaJ_bact"/>
    <property type="match status" value="1"/>
</dbReference>
<dbReference type="InterPro" id="IPR008971">
    <property type="entry name" value="HSP40/DnaJ_pept-bd"/>
</dbReference>
<dbReference type="GO" id="GO:0006260">
    <property type="term" value="P:DNA replication"/>
    <property type="evidence" value="ECO:0007669"/>
    <property type="project" value="UniProtKB-KW"/>
</dbReference>
<keyword evidence="6 14" id="KW-0677">Repeat</keyword>
<comment type="domain">
    <text evidence="14">The J domain is necessary and sufficient to stimulate DnaK ATPase activity. Zinc center 1 plays an important role in the autonomous, DnaK-independent chaperone activity of DnaJ. Zinc center 2 is essential for interaction with DnaK and for DnaJ activity.</text>
</comment>
<dbReference type="GO" id="GO:0042026">
    <property type="term" value="P:protein refolding"/>
    <property type="evidence" value="ECO:0007669"/>
    <property type="project" value="TreeGrafter"/>
</dbReference>
<feature type="binding site" evidence="14">
    <location>
        <position position="187"/>
    </location>
    <ligand>
        <name>Zn(2+)</name>
        <dbReference type="ChEBI" id="CHEBI:29105"/>
        <label>2</label>
    </ligand>
</feature>
<sequence length="389" mass="42283">MSKRDYYEVLEVAKTASEAEIKKAYRKMAMRYHPDRNPDNKEAENKFKEASEAYEILSDAQKRQAYDQFGHAGVDGSAGRGGFGGGGGFADFGDIFGDIFGGGFSGGRQRGPQPGADLQYELEVSLEDAVAGTTVDIRIPTKEICDACDGSGAEKGSDVQVCPTCHGQGQVRMQQGFFSVQRTCPTCHGAGKIIKTPCKKCRGEGYTHSHKTLSVKIPAGVDNGDRIRLQGEGEIGETGAPRGDLYVRIRVKQHKIFERDGNTLYCELPLAFTTAALGGAIDVPTLNGKASLKIPAGTQSGQRFKLAGKGVKSVRTSHVGDMIVQVSIETPVKLTEEQKEILRSFEASLQGKHHKQHSPKEHSFFDSVKSFFTGEDDKKDDDKKDGPWN</sequence>
<feature type="repeat" description="CXXCXGXG motif" evidence="14">
    <location>
        <begin position="145"/>
        <end position="152"/>
    </location>
</feature>
<comment type="function">
    <text evidence="11 14">Participates actively in the response to hyperosmotic and heat shock by preventing the aggregation of stress-denatured proteins and by disaggregating proteins, also in an autonomous, DnaK-independent fashion. Unfolded proteins bind initially to DnaJ; upon interaction with the DnaJ-bound protein, DnaK hydrolyzes its bound ATP, resulting in the formation of a stable complex. GrpE releases ADP from DnaK; ATP binding to DnaK triggers the release of the substrate protein, thus completing the reaction cycle. Several rounds of ATP-dependent interactions between DnaJ, DnaK and GrpE are required for fully efficient folding. Also involved, together with DnaK and GrpE, in the DNA replication of plasmids through activation of initiation proteins.</text>
</comment>
<comment type="cofactor">
    <cofactor evidence="14">
        <name>Zn(2+)</name>
        <dbReference type="ChEBI" id="CHEBI:29105"/>
    </cofactor>
    <text evidence="14">Binds 2 Zn(2+) ions per monomer.</text>
</comment>
<dbReference type="FunFam" id="2.10.230.10:FF:000002">
    <property type="entry name" value="Molecular chaperone DnaJ"/>
    <property type="match status" value="1"/>
</dbReference>
<keyword evidence="7 14" id="KW-0863">Zinc-finger</keyword>
<dbReference type="Proteomes" id="UP000501466">
    <property type="component" value="Chromosome"/>
</dbReference>
<dbReference type="EMBL" id="AP021888">
    <property type="protein sequence ID" value="BBP43865.1"/>
    <property type="molecule type" value="Genomic_DNA"/>
</dbReference>
<dbReference type="PANTHER" id="PTHR43096:SF48">
    <property type="entry name" value="CHAPERONE PROTEIN DNAJ"/>
    <property type="match status" value="1"/>
</dbReference>
<dbReference type="InterPro" id="IPR012724">
    <property type="entry name" value="DnaJ"/>
</dbReference>
<evidence type="ECO:0000256" key="12">
    <source>
        <dbReference type="ARBA" id="ARBA00061004"/>
    </source>
</evidence>
<feature type="binding site" evidence="14">
    <location>
        <position position="198"/>
    </location>
    <ligand>
        <name>Zn(2+)</name>
        <dbReference type="ChEBI" id="CHEBI:29105"/>
        <label>1</label>
    </ligand>
</feature>
<evidence type="ECO:0000256" key="2">
    <source>
        <dbReference type="ARBA" id="ARBA00011738"/>
    </source>
</evidence>
<dbReference type="Gene3D" id="1.10.287.110">
    <property type="entry name" value="DnaJ domain"/>
    <property type="match status" value="1"/>
</dbReference>
<feature type="binding site" evidence="14">
    <location>
        <position position="162"/>
    </location>
    <ligand>
        <name>Zn(2+)</name>
        <dbReference type="ChEBI" id="CHEBI:29105"/>
        <label>2</label>
    </ligand>
</feature>
<feature type="domain" description="CR-type" evidence="17">
    <location>
        <begin position="132"/>
        <end position="210"/>
    </location>
</feature>
<dbReference type="SUPFAM" id="SSF46565">
    <property type="entry name" value="Chaperone J-domain"/>
    <property type="match status" value="1"/>
</dbReference>
<dbReference type="FunFam" id="1.10.287.110:FF:000034">
    <property type="entry name" value="Chaperone protein DnaJ"/>
    <property type="match status" value="1"/>
</dbReference>
<dbReference type="Pfam" id="PF01556">
    <property type="entry name" value="DnaJ_C"/>
    <property type="match status" value="1"/>
</dbReference>
<keyword evidence="9 14" id="KW-0346">Stress response</keyword>
<dbReference type="SMART" id="SM00271">
    <property type="entry name" value="DnaJ"/>
    <property type="match status" value="1"/>
</dbReference>
<comment type="subcellular location">
    <subcellularLocation>
        <location evidence="1 14">Cytoplasm</location>
    </subcellularLocation>
</comment>
<dbReference type="InterPro" id="IPR001623">
    <property type="entry name" value="DnaJ_domain"/>
</dbReference>
<dbReference type="InterPro" id="IPR001305">
    <property type="entry name" value="HSP_DnaJ_Cys-rich_dom"/>
</dbReference>
<keyword evidence="8 14" id="KW-0862">Zinc</keyword>
<feature type="binding site" evidence="14">
    <location>
        <position position="184"/>
    </location>
    <ligand>
        <name>Zn(2+)</name>
        <dbReference type="ChEBI" id="CHEBI:29105"/>
        <label>2</label>
    </ligand>
</feature>
<dbReference type="Gene3D" id="2.10.230.10">
    <property type="entry name" value="Heat shock protein DnaJ, cysteine-rich domain"/>
    <property type="match status" value="1"/>
</dbReference>
<evidence type="ECO:0000256" key="6">
    <source>
        <dbReference type="ARBA" id="ARBA00022737"/>
    </source>
</evidence>
<comment type="similarity">
    <text evidence="12 14">Belongs to the DnaJ family.</text>
</comment>
<evidence type="ECO:0000256" key="14">
    <source>
        <dbReference type="HAMAP-Rule" id="MF_01152"/>
    </source>
</evidence>
<keyword evidence="4 14" id="KW-0235">DNA replication</keyword>
<evidence type="ECO:0000256" key="5">
    <source>
        <dbReference type="ARBA" id="ARBA00022723"/>
    </source>
</evidence>
<feature type="binding site" evidence="14">
    <location>
        <position position="148"/>
    </location>
    <ligand>
        <name>Zn(2+)</name>
        <dbReference type="ChEBI" id="CHEBI:29105"/>
        <label>1</label>
    </ligand>
</feature>
<dbReference type="InterPro" id="IPR036410">
    <property type="entry name" value="HSP_DnaJ_Cys-rich_dom_sf"/>
</dbReference>
<evidence type="ECO:0000259" key="17">
    <source>
        <dbReference type="PROSITE" id="PS51188"/>
    </source>
</evidence>
<feature type="repeat" description="CXXCXGXG motif" evidence="14">
    <location>
        <begin position="198"/>
        <end position="205"/>
    </location>
</feature>
<feature type="binding site" evidence="14">
    <location>
        <position position="145"/>
    </location>
    <ligand>
        <name>Zn(2+)</name>
        <dbReference type="ChEBI" id="CHEBI:29105"/>
        <label>1</label>
    </ligand>
</feature>
<comment type="subunit">
    <text evidence="2 14">Homodimer.</text>
</comment>
<dbReference type="KEGG" id="tzo:THMIRHAT_16110"/>
<feature type="repeat" description="CXXCXGXG motif" evidence="14">
    <location>
        <begin position="162"/>
        <end position="169"/>
    </location>
</feature>
<evidence type="ECO:0000256" key="13">
    <source>
        <dbReference type="ARBA" id="ARBA00067609"/>
    </source>
</evidence>
<dbReference type="NCBIfam" id="NF008035">
    <property type="entry name" value="PRK10767.1"/>
    <property type="match status" value="1"/>
</dbReference>
<evidence type="ECO:0000256" key="1">
    <source>
        <dbReference type="ARBA" id="ARBA00004496"/>
    </source>
</evidence>
<organism evidence="18 19">
    <name type="scientific">Thiosulfativibrio zosterae</name>
    <dbReference type="NCBI Taxonomy" id="2675053"/>
    <lineage>
        <taxon>Bacteria</taxon>
        <taxon>Pseudomonadati</taxon>
        <taxon>Pseudomonadota</taxon>
        <taxon>Gammaproteobacteria</taxon>
        <taxon>Thiotrichales</taxon>
        <taxon>Piscirickettsiaceae</taxon>
        <taxon>Thiosulfativibrio</taxon>
    </lineage>
</organism>
<dbReference type="GO" id="GO:0031072">
    <property type="term" value="F:heat shock protein binding"/>
    <property type="evidence" value="ECO:0007669"/>
    <property type="project" value="InterPro"/>
</dbReference>
<feature type="domain" description="J" evidence="16">
    <location>
        <begin position="5"/>
        <end position="70"/>
    </location>
</feature>
<dbReference type="CDD" id="cd10747">
    <property type="entry name" value="DnaJ_C"/>
    <property type="match status" value="1"/>
</dbReference>
<evidence type="ECO:0000256" key="7">
    <source>
        <dbReference type="ARBA" id="ARBA00022771"/>
    </source>
</evidence>
<dbReference type="SUPFAM" id="SSF49493">
    <property type="entry name" value="HSP40/DnaJ peptide-binding domain"/>
    <property type="match status" value="2"/>
</dbReference>
<feature type="binding site" evidence="14">
    <location>
        <position position="165"/>
    </location>
    <ligand>
        <name>Zn(2+)</name>
        <dbReference type="ChEBI" id="CHEBI:29105"/>
        <label>2</label>
    </ligand>
</feature>
<gene>
    <name evidence="14 18" type="primary">dnaJ</name>
    <name evidence="18" type="ORF">THMIRHAT_16110</name>
</gene>
<feature type="repeat" description="CXXCXGXG motif" evidence="14">
    <location>
        <begin position="184"/>
        <end position="191"/>
    </location>
</feature>
<name>A0A6F8PP38_9GAMM</name>
<dbReference type="Gene3D" id="2.60.260.20">
    <property type="entry name" value="Urease metallochaperone UreE, N-terminal domain"/>
    <property type="match status" value="2"/>
</dbReference>
<protein>
    <recommendedName>
        <fullName evidence="13 14">Chaperone protein DnaJ</fullName>
    </recommendedName>
</protein>
<dbReference type="PANTHER" id="PTHR43096">
    <property type="entry name" value="DNAJ HOMOLOG 1, MITOCHONDRIAL-RELATED"/>
    <property type="match status" value="1"/>
</dbReference>
<dbReference type="GO" id="GO:0009408">
    <property type="term" value="P:response to heat"/>
    <property type="evidence" value="ECO:0007669"/>
    <property type="project" value="InterPro"/>
</dbReference>
<dbReference type="InterPro" id="IPR002939">
    <property type="entry name" value="DnaJ_C"/>
</dbReference>
<dbReference type="InterPro" id="IPR018253">
    <property type="entry name" value="DnaJ_domain_CS"/>
</dbReference>
<reference evidence="19" key="1">
    <citation type="submission" date="2019-11" db="EMBL/GenBank/DDBJ databases">
        <title>Isolation and characterization of two novel species in the genus Thiomicrorhabdus.</title>
        <authorList>
            <person name="Mochizuki J."/>
            <person name="Kojima H."/>
            <person name="Fukui M."/>
        </authorList>
    </citation>
    <scope>NUCLEOTIDE SEQUENCE [LARGE SCALE GENOMIC DNA]</scope>
    <source>
        <strain evidence="19">AkT22</strain>
    </source>
</reference>
<evidence type="ECO:0000259" key="16">
    <source>
        <dbReference type="PROSITE" id="PS50076"/>
    </source>
</evidence>
<feature type="zinc finger region" description="CR-type" evidence="15">
    <location>
        <begin position="132"/>
        <end position="210"/>
    </location>
</feature>
<dbReference type="GO" id="GO:0051082">
    <property type="term" value="F:unfolded protein binding"/>
    <property type="evidence" value="ECO:0007669"/>
    <property type="project" value="UniProtKB-UniRule"/>
</dbReference>
<dbReference type="SUPFAM" id="SSF57938">
    <property type="entry name" value="DnaJ/Hsp40 cysteine-rich domain"/>
    <property type="match status" value="1"/>
</dbReference>
<evidence type="ECO:0000256" key="3">
    <source>
        <dbReference type="ARBA" id="ARBA00022490"/>
    </source>
</evidence>
<dbReference type="PROSITE" id="PS50076">
    <property type="entry name" value="DNAJ_2"/>
    <property type="match status" value="1"/>
</dbReference>
<dbReference type="InterPro" id="IPR036869">
    <property type="entry name" value="J_dom_sf"/>
</dbReference>
<keyword evidence="10 14" id="KW-0143">Chaperone</keyword>
<dbReference type="HAMAP" id="MF_01152">
    <property type="entry name" value="DnaJ"/>
    <property type="match status" value="1"/>
</dbReference>